<dbReference type="Gene3D" id="1.10.287.950">
    <property type="entry name" value="Methyl-accepting chemotaxis protein"/>
    <property type="match status" value="1"/>
</dbReference>
<dbReference type="EMBL" id="JAKRRX010000068">
    <property type="protein sequence ID" value="MCW8334683.1"/>
    <property type="molecule type" value="Genomic_DNA"/>
</dbReference>
<gene>
    <name evidence="7" type="ORF">MD483_12710</name>
</gene>
<organism evidence="7 8">
    <name type="scientific">Vibrio paucivorans</name>
    <dbReference type="NCBI Taxonomy" id="2829489"/>
    <lineage>
        <taxon>Bacteria</taxon>
        <taxon>Pseudomonadati</taxon>
        <taxon>Pseudomonadota</taxon>
        <taxon>Gammaproteobacteria</taxon>
        <taxon>Vibrionales</taxon>
        <taxon>Vibrionaceae</taxon>
        <taxon>Vibrio</taxon>
    </lineage>
</organism>
<keyword evidence="4" id="KW-0812">Transmembrane</keyword>
<dbReference type="InterPro" id="IPR013655">
    <property type="entry name" value="PAS_fold_3"/>
</dbReference>
<evidence type="ECO:0000256" key="2">
    <source>
        <dbReference type="ARBA" id="ARBA00023224"/>
    </source>
</evidence>
<evidence type="ECO:0000259" key="6">
    <source>
        <dbReference type="PROSITE" id="PS50112"/>
    </source>
</evidence>
<dbReference type="GO" id="GO:0006935">
    <property type="term" value="P:chemotaxis"/>
    <property type="evidence" value="ECO:0007669"/>
    <property type="project" value="UniProtKB-ARBA"/>
</dbReference>
<dbReference type="Pfam" id="PF08447">
    <property type="entry name" value="PAS_3"/>
    <property type="match status" value="1"/>
</dbReference>
<proteinExistence type="predicted"/>
<evidence type="ECO:0000313" key="7">
    <source>
        <dbReference type="EMBL" id="MCW8334683.1"/>
    </source>
</evidence>
<name>A0A9X3CF71_9VIBR</name>
<dbReference type="PANTHER" id="PTHR32089">
    <property type="entry name" value="METHYL-ACCEPTING CHEMOTAXIS PROTEIN MCPB"/>
    <property type="match status" value="1"/>
</dbReference>
<evidence type="ECO:0000256" key="3">
    <source>
        <dbReference type="PROSITE-ProRule" id="PRU00284"/>
    </source>
</evidence>
<dbReference type="Proteomes" id="UP001155586">
    <property type="component" value="Unassembled WGS sequence"/>
</dbReference>
<keyword evidence="4" id="KW-0472">Membrane</keyword>
<dbReference type="PROSITE" id="PS50112">
    <property type="entry name" value="PAS"/>
    <property type="match status" value="1"/>
</dbReference>
<dbReference type="PROSITE" id="PS50111">
    <property type="entry name" value="CHEMOTAXIS_TRANSDUC_2"/>
    <property type="match status" value="1"/>
</dbReference>
<dbReference type="SUPFAM" id="SSF55785">
    <property type="entry name" value="PYP-like sensor domain (PAS domain)"/>
    <property type="match status" value="1"/>
</dbReference>
<sequence length="510" mass="56742">MNNNALEIQVPHGAELISTTDKDGRITYANQAFCEVAGYSLEELVNQHHNIVRHPEMPKLAFADMWRHLKQGQVWRGAVKNITKDGRYYWVDAFVCPIYQGQQVIGYQSVRVRLNDSYKHRAIHAYKKLVDANKCDTTINRFFPHKLLAVGAASIASTYLAFTLSPFFTLLPPIAMCTLFYQQLFQHRKWESGLALQYDSLSRLIFCQESDRSSEFHLKIEQGRVRTILGRLIDSSKTISNNANELSEASSEAKRNIDHEFAEISAVSVAIEEMTNTISDIAANSVLTSDKVNQASEECTQAIESIEVTRNQVDSMASEVKQSANIASELVAEAEQVNSIMTEIQAISEQTNLLALNAAIEAARAGEYGRGFAVVADEVRTLSTRTGQATEHIQNSIVSIQNTLRKLETRMNENEKVSQNCVEDTQVSEQKVRFMASALTEISDIAIQNSTAAEEQSIVSREISANIQRISDVSNANLTQVETVSQLADSLLKSAENLNGISYSFGNRTV</sequence>
<dbReference type="Pfam" id="PF00015">
    <property type="entry name" value="MCPsignal"/>
    <property type="match status" value="1"/>
</dbReference>
<dbReference type="PANTHER" id="PTHR32089:SF52">
    <property type="entry name" value="CHEMOTAXIS SIGNAL TRANSDUCTION SYSTEM METHYL ACCEPTING SENSORY TRANSDUCER WITH PAS SENSORY DOMAIN"/>
    <property type="match status" value="1"/>
</dbReference>
<feature type="domain" description="Methyl-accepting transducer" evidence="5">
    <location>
        <begin position="235"/>
        <end position="471"/>
    </location>
</feature>
<reference evidence="7" key="1">
    <citation type="submission" date="2022-02" db="EMBL/GenBank/DDBJ databases">
        <title>Vibrio sp. nov., a new bacterium isolated from Bohai sea, China.</title>
        <authorList>
            <person name="Yuan Y."/>
        </authorList>
    </citation>
    <scope>NUCLEOTIDE SEQUENCE</scope>
    <source>
        <strain evidence="7">DBSS07</strain>
    </source>
</reference>
<dbReference type="AlphaFoldDB" id="A0A9X3CF71"/>
<evidence type="ECO:0000259" key="5">
    <source>
        <dbReference type="PROSITE" id="PS50111"/>
    </source>
</evidence>
<dbReference type="NCBIfam" id="TIGR00229">
    <property type="entry name" value="sensory_box"/>
    <property type="match status" value="1"/>
</dbReference>
<dbReference type="SMART" id="SM00091">
    <property type="entry name" value="PAS"/>
    <property type="match status" value="1"/>
</dbReference>
<comment type="subcellular location">
    <subcellularLocation>
        <location evidence="1">Membrane</location>
    </subcellularLocation>
</comment>
<dbReference type="SUPFAM" id="SSF58104">
    <property type="entry name" value="Methyl-accepting chemotaxis protein (MCP) signaling domain"/>
    <property type="match status" value="1"/>
</dbReference>
<dbReference type="GO" id="GO:0016020">
    <property type="term" value="C:membrane"/>
    <property type="evidence" value="ECO:0007669"/>
    <property type="project" value="UniProtKB-SubCell"/>
</dbReference>
<dbReference type="Gene3D" id="3.30.450.20">
    <property type="entry name" value="PAS domain"/>
    <property type="match status" value="1"/>
</dbReference>
<keyword evidence="2 3" id="KW-0807">Transducer</keyword>
<comment type="caution">
    <text evidence="7">The sequence shown here is derived from an EMBL/GenBank/DDBJ whole genome shotgun (WGS) entry which is preliminary data.</text>
</comment>
<feature type="transmembrane region" description="Helical" evidence="4">
    <location>
        <begin position="147"/>
        <end position="168"/>
    </location>
</feature>
<dbReference type="InterPro" id="IPR004089">
    <property type="entry name" value="MCPsignal_dom"/>
</dbReference>
<evidence type="ECO:0000313" key="8">
    <source>
        <dbReference type="Proteomes" id="UP001155586"/>
    </source>
</evidence>
<dbReference type="CDD" id="cd00130">
    <property type="entry name" value="PAS"/>
    <property type="match status" value="1"/>
</dbReference>
<evidence type="ECO:0000256" key="4">
    <source>
        <dbReference type="SAM" id="Phobius"/>
    </source>
</evidence>
<dbReference type="InterPro" id="IPR035965">
    <property type="entry name" value="PAS-like_dom_sf"/>
</dbReference>
<keyword evidence="8" id="KW-1185">Reference proteome</keyword>
<dbReference type="SMART" id="SM00283">
    <property type="entry name" value="MA"/>
    <property type="match status" value="1"/>
</dbReference>
<accession>A0A9X3CF71</accession>
<dbReference type="InterPro" id="IPR000014">
    <property type="entry name" value="PAS"/>
</dbReference>
<feature type="domain" description="PAS" evidence="6">
    <location>
        <begin position="17"/>
        <end position="56"/>
    </location>
</feature>
<protein>
    <submittedName>
        <fullName evidence="7">Methyl-accepting chemotaxis protein</fullName>
    </submittedName>
</protein>
<keyword evidence="4" id="KW-1133">Transmembrane helix</keyword>
<dbReference type="GO" id="GO:0007165">
    <property type="term" value="P:signal transduction"/>
    <property type="evidence" value="ECO:0007669"/>
    <property type="project" value="UniProtKB-KW"/>
</dbReference>
<evidence type="ECO:0000256" key="1">
    <source>
        <dbReference type="ARBA" id="ARBA00004370"/>
    </source>
</evidence>
<dbReference type="RefSeq" id="WP_265688062.1">
    <property type="nucleotide sequence ID" value="NZ_JAKRRX010000068.1"/>
</dbReference>